<dbReference type="Proteomes" id="UP001243623">
    <property type="component" value="Chromosome"/>
</dbReference>
<dbReference type="GO" id="GO:0052621">
    <property type="term" value="F:diguanylate cyclase activity"/>
    <property type="evidence" value="ECO:0007669"/>
    <property type="project" value="UniProtKB-EC"/>
</dbReference>
<organism evidence="2 3">
    <name type="scientific">Selenobaculum gibii</name>
    <dbReference type="NCBI Taxonomy" id="3054208"/>
    <lineage>
        <taxon>Bacteria</taxon>
        <taxon>Bacillati</taxon>
        <taxon>Bacillota</taxon>
        <taxon>Negativicutes</taxon>
        <taxon>Selenomonadales</taxon>
        <taxon>Selenomonadaceae</taxon>
        <taxon>Selenobaculum</taxon>
    </lineage>
</organism>
<dbReference type="PROSITE" id="PS50887">
    <property type="entry name" value="GGDEF"/>
    <property type="match status" value="1"/>
</dbReference>
<evidence type="ECO:0000259" key="1">
    <source>
        <dbReference type="PROSITE" id="PS50887"/>
    </source>
</evidence>
<reference evidence="2" key="1">
    <citation type="submission" date="2023-03" db="EMBL/GenBank/DDBJ databases">
        <title>Selenobaculum gbiensis gen. nov. sp. nov., a new bacterium isolated from the gut microbiota of IBD patient.</title>
        <authorList>
            <person name="Yeo S."/>
            <person name="Park H."/>
            <person name="Huh C.S."/>
        </authorList>
    </citation>
    <scope>NUCLEOTIDE SEQUENCE</scope>
    <source>
        <strain evidence="2">ICN-92133</strain>
    </source>
</reference>
<name>A0A9Y2AI77_9FIRM</name>
<dbReference type="Pfam" id="PF18551">
    <property type="entry name" value="TackOD1"/>
    <property type="match status" value="1"/>
</dbReference>
<gene>
    <name evidence="2" type="ORF">P3F81_11160</name>
</gene>
<dbReference type="InterPro" id="IPR029787">
    <property type="entry name" value="Nucleotide_cyclase"/>
</dbReference>
<dbReference type="EMBL" id="CP120678">
    <property type="protein sequence ID" value="WIW70433.1"/>
    <property type="molecule type" value="Genomic_DNA"/>
</dbReference>
<keyword evidence="3" id="KW-1185">Reference proteome</keyword>
<dbReference type="InterPro" id="IPR043128">
    <property type="entry name" value="Rev_trsase/Diguanyl_cyclase"/>
</dbReference>
<protein>
    <submittedName>
        <fullName evidence="2">Diguanylate cyclase</fullName>
        <ecNumber evidence="2">2.7.7.65</ecNumber>
    </submittedName>
</protein>
<proteinExistence type="predicted"/>
<dbReference type="AlphaFoldDB" id="A0A9Y2AI77"/>
<evidence type="ECO:0000313" key="3">
    <source>
        <dbReference type="Proteomes" id="UP001243623"/>
    </source>
</evidence>
<dbReference type="EC" id="2.7.7.65" evidence="2"/>
<accession>A0A9Y2AI77</accession>
<evidence type="ECO:0000313" key="2">
    <source>
        <dbReference type="EMBL" id="WIW70433.1"/>
    </source>
</evidence>
<dbReference type="InterPro" id="IPR000160">
    <property type="entry name" value="GGDEF_dom"/>
</dbReference>
<keyword evidence="2" id="KW-0548">Nucleotidyltransferase</keyword>
<dbReference type="InterPro" id="IPR040572">
    <property type="entry name" value="TackOD1"/>
</dbReference>
<sequence length="491" mass="56606">MILKFAQLLFGGPVKNSLNGFEFASYTKVEDLIEDLDFSTIVCVDGALADRKGNEEILLALKKLRQAKYGYITPVFFADSLNNLNLFVDGAEMSAEEMLRKGSRIYTNLKGINLGKNCEETDLRLLTFFYSRGQSYRALPKLFPHTDAIYEYPEISLLLQSNLTIDLVSNASWELQSKEKENNGGSSLLKMLSLTSQGLIEKGKLIERIRLCPHCQSGYLNYIDRCTLCGSIDFEKRKMIHCFTCSHIAPQEEFKEGMRLACPKCNSILRHIGTDYDRPVESYLCNSCNERFIEPEVYAECLNCRKKSLPENLIVRQIYEYRLSEKGERAVKMGQIDFKIELFDEQQNMLMPYFCHISDWLLKMRQRYLDAEFSLIYLNIKGLKMIEENVGRECLVNIVQELAERIRSMVRFTDLTTNSSEDTFWILLPRTSAQGGDILAARLMELEKLIMIDEKSIARIECHSVQIPKEYVGKENATMLFINQYEAARRE</sequence>
<dbReference type="KEGG" id="sgbi:P3F81_11160"/>
<dbReference type="SUPFAM" id="SSF55073">
    <property type="entry name" value="Nucleotide cyclase"/>
    <property type="match status" value="1"/>
</dbReference>
<feature type="domain" description="GGDEF" evidence="1">
    <location>
        <begin position="371"/>
        <end position="491"/>
    </location>
</feature>
<dbReference type="Gene3D" id="3.30.70.270">
    <property type="match status" value="1"/>
</dbReference>
<keyword evidence="2" id="KW-0808">Transferase</keyword>
<dbReference type="Pfam" id="PF00990">
    <property type="entry name" value="GGDEF"/>
    <property type="match status" value="1"/>
</dbReference>
<dbReference type="RefSeq" id="WP_147669692.1">
    <property type="nucleotide sequence ID" value="NZ_CP120678.1"/>
</dbReference>